<proteinExistence type="predicted"/>
<dbReference type="PROSITE" id="PS50103">
    <property type="entry name" value="ZF_C3H1"/>
    <property type="match status" value="1"/>
</dbReference>
<dbReference type="SUPFAM" id="SSF57756">
    <property type="entry name" value="Retrovirus zinc finger-like domains"/>
    <property type="match status" value="1"/>
</dbReference>
<keyword evidence="2 4" id="KW-0863">Zinc-finger</keyword>
<evidence type="ECO:0000256" key="5">
    <source>
        <dbReference type="SAM" id="Coils"/>
    </source>
</evidence>
<dbReference type="RefSeq" id="XP_025419041.1">
    <property type="nucleotide sequence ID" value="XM_025563256.1"/>
</dbReference>
<accession>A0A8B8G8V1</accession>
<dbReference type="InterPro" id="IPR001841">
    <property type="entry name" value="Znf_RING"/>
</dbReference>
<dbReference type="SMART" id="SM00356">
    <property type="entry name" value="ZnF_C3H1"/>
    <property type="match status" value="1"/>
</dbReference>
<dbReference type="OrthoDB" id="5330228at2759"/>
<evidence type="ECO:0000259" key="8">
    <source>
        <dbReference type="PROSITE" id="PS50103"/>
    </source>
</evidence>
<sequence>MSSVCMFYMRGSCRFGNRCWNSHDLQSVRSDSPLFQLPISFFLDETTDDEDIILPTELRRMESTSAQTAAPTNALFRTRPTRSSQDPVEKSQKNQVESQNVYSLTNKNSGDTREGTPDTMLVEAVKKLNEAENLVNSLRQQLRSINDGANFSWIEHQMEQCIENDLQCNICYEMYIKPTVLNCSHTFCHECIESWTRRVNQCPICRVYVRNKSYCLPLDTFLDKITECLPEDIKSRRESLKIERNNNRTVETNRNRRNNTGRRNRRNQSMRRTLGVLWGERDREGADWNIALEETLFDPIRLGDVLGRNRNDRDIDNDWDDNFSDGSFDSNYEYGFCSYCDNVGHVASECPISNMEESYEHELW</sequence>
<feature type="region of interest" description="Disordered" evidence="6">
    <location>
        <begin position="60"/>
        <end position="116"/>
    </location>
</feature>
<dbReference type="Proteomes" id="UP000694846">
    <property type="component" value="Unplaced"/>
</dbReference>
<feature type="coiled-coil region" evidence="5">
    <location>
        <begin position="121"/>
        <end position="148"/>
    </location>
</feature>
<feature type="domain" description="RING-type" evidence="7">
    <location>
        <begin position="168"/>
        <end position="206"/>
    </location>
</feature>
<gene>
    <name evidence="10" type="primary">LOC112689510</name>
</gene>
<dbReference type="GeneID" id="112689510"/>
<evidence type="ECO:0000259" key="7">
    <source>
        <dbReference type="PROSITE" id="PS50089"/>
    </source>
</evidence>
<dbReference type="GO" id="GO:0003676">
    <property type="term" value="F:nucleic acid binding"/>
    <property type="evidence" value="ECO:0007669"/>
    <property type="project" value="InterPro"/>
</dbReference>
<keyword evidence="1 4" id="KW-0479">Metal-binding</keyword>
<evidence type="ECO:0000256" key="4">
    <source>
        <dbReference type="PROSITE-ProRule" id="PRU00723"/>
    </source>
</evidence>
<dbReference type="GO" id="GO:0061630">
    <property type="term" value="F:ubiquitin protein ligase activity"/>
    <property type="evidence" value="ECO:0007669"/>
    <property type="project" value="TreeGrafter"/>
</dbReference>
<feature type="region of interest" description="Disordered" evidence="6">
    <location>
        <begin position="244"/>
        <end position="267"/>
    </location>
</feature>
<evidence type="ECO:0000313" key="10">
    <source>
        <dbReference type="RefSeq" id="XP_025419041.1"/>
    </source>
</evidence>
<dbReference type="Gene3D" id="3.30.40.10">
    <property type="entry name" value="Zinc/RING finger domain, C3HC4 (zinc finger)"/>
    <property type="match status" value="1"/>
</dbReference>
<dbReference type="InterPro" id="IPR017907">
    <property type="entry name" value="Znf_RING_CS"/>
</dbReference>
<name>A0A8B8G8V1_9HEMI</name>
<dbReference type="SMART" id="SM00184">
    <property type="entry name" value="RING"/>
    <property type="match status" value="1"/>
</dbReference>
<keyword evidence="5" id="KW-0175">Coiled coil</keyword>
<dbReference type="PANTHER" id="PTHR23327:SF42">
    <property type="entry name" value="LON PEPTIDASE N-TERMINAL DOMAIN AND RING FINGER PROTEIN C14F5.10C"/>
    <property type="match status" value="1"/>
</dbReference>
<evidence type="ECO:0000256" key="2">
    <source>
        <dbReference type="ARBA" id="ARBA00022771"/>
    </source>
</evidence>
<evidence type="ECO:0000313" key="9">
    <source>
        <dbReference type="Proteomes" id="UP000694846"/>
    </source>
</evidence>
<feature type="compositionally biased region" description="Basic residues" evidence="6">
    <location>
        <begin position="255"/>
        <end position="267"/>
    </location>
</feature>
<evidence type="ECO:0000256" key="1">
    <source>
        <dbReference type="ARBA" id="ARBA00022723"/>
    </source>
</evidence>
<feature type="compositionally biased region" description="Polar residues" evidence="6">
    <location>
        <begin position="93"/>
        <end position="109"/>
    </location>
</feature>
<reference evidence="10" key="1">
    <citation type="submission" date="2025-08" db="UniProtKB">
        <authorList>
            <consortium name="RefSeq"/>
        </authorList>
    </citation>
    <scope>IDENTIFICATION</scope>
    <source>
        <tissue evidence="10">Whole body</tissue>
    </source>
</reference>
<dbReference type="Pfam" id="PF13923">
    <property type="entry name" value="zf-C3HC4_2"/>
    <property type="match status" value="1"/>
</dbReference>
<evidence type="ECO:0000256" key="6">
    <source>
        <dbReference type="SAM" id="MobiDB-lite"/>
    </source>
</evidence>
<dbReference type="PROSITE" id="PS00518">
    <property type="entry name" value="ZF_RING_1"/>
    <property type="match status" value="1"/>
</dbReference>
<feature type="domain" description="C3H1-type" evidence="8">
    <location>
        <begin position="4"/>
        <end position="26"/>
    </location>
</feature>
<organism evidence="9 10">
    <name type="scientific">Sipha flava</name>
    <name type="common">yellow sugarcane aphid</name>
    <dbReference type="NCBI Taxonomy" id="143950"/>
    <lineage>
        <taxon>Eukaryota</taxon>
        <taxon>Metazoa</taxon>
        <taxon>Ecdysozoa</taxon>
        <taxon>Arthropoda</taxon>
        <taxon>Hexapoda</taxon>
        <taxon>Insecta</taxon>
        <taxon>Pterygota</taxon>
        <taxon>Neoptera</taxon>
        <taxon>Paraneoptera</taxon>
        <taxon>Hemiptera</taxon>
        <taxon>Sternorrhyncha</taxon>
        <taxon>Aphidomorpha</taxon>
        <taxon>Aphidoidea</taxon>
        <taxon>Aphididae</taxon>
        <taxon>Sipha</taxon>
    </lineage>
</organism>
<dbReference type="GO" id="GO:0008270">
    <property type="term" value="F:zinc ion binding"/>
    <property type="evidence" value="ECO:0007669"/>
    <property type="project" value="UniProtKB-KW"/>
</dbReference>
<dbReference type="SUPFAM" id="SSF57850">
    <property type="entry name" value="RING/U-box"/>
    <property type="match status" value="1"/>
</dbReference>
<dbReference type="InterPro" id="IPR000571">
    <property type="entry name" value="Znf_CCCH"/>
</dbReference>
<feature type="zinc finger region" description="C3H1-type" evidence="4">
    <location>
        <begin position="4"/>
        <end position="26"/>
    </location>
</feature>
<dbReference type="PROSITE" id="PS50089">
    <property type="entry name" value="ZF_RING_2"/>
    <property type="match status" value="1"/>
</dbReference>
<dbReference type="InterPro" id="IPR013083">
    <property type="entry name" value="Znf_RING/FYVE/PHD"/>
</dbReference>
<feature type="compositionally biased region" description="Basic and acidic residues" evidence="6">
    <location>
        <begin position="244"/>
        <end position="254"/>
    </location>
</feature>
<keyword evidence="9" id="KW-1185">Reference proteome</keyword>
<dbReference type="Pfam" id="PF00642">
    <property type="entry name" value="zf-CCCH"/>
    <property type="match status" value="1"/>
</dbReference>
<keyword evidence="3 4" id="KW-0862">Zinc</keyword>
<dbReference type="AlphaFoldDB" id="A0A8B8G8V1"/>
<dbReference type="PANTHER" id="PTHR23327">
    <property type="entry name" value="RING FINGER PROTEIN 127"/>
    <property type="match status" value="1"/>
</dbReference>
<protein>
    <submittedName>
        <fullName evidence="10">Uncharacterized protein LOC112689510 isoform X1</fullName>
    </submittedName>
</protein>
<evidence type="ECO:0000256" key="3">
    <source>
        <dbReference type="ARBA" id="ARBA00022833"/>
    </source>
</evidence>
<dbReference type="InterPro" id="IPR036875">
    <property type="entry name" value="Znf_CCHC_sf"/>
</dbReference>